<dbReference type="InterPro" id="IPR017850">
    <property type="entry name" value="Alkaline_phosphatase_core_sf"/>
</dbReference>
<proteinExistence type="predicted"/>
<dbReference type="Pfam" id="PF01663">
    <property type="entry name" value="Phosphodiest"/>
    <property type="match status" value="1"/>
</dbReference>
<name>A0ABS9BIR8_9BACT</name>
<reference evidence="2 3" key="1">
    <citation type="submission" date="2022-01" db="EMBL/GenBank/DDBJ databases">
        <title>Flavihumibacter sp. nov., isolated from sediment of a river.</title>
        <authorList>
            <person name="Liu H."/>
        </authorList>
    </citation>
    <scope>NUCLEOTIDE SEQUENCE [LARGE SCALE GENOMIC DNA]</scope>
    <source>
        <strain evidence="2 3">RY-1</strain>
    </source>
</reference>
<feature type="signal peptide" evidence="1">
    <location>
        <begin position="1"/>
        <end position="21"/>
    </location>
</feature>
<protein>
    <submittedName>
        <fullName evidence="2">Alkaline phosphatase family protein</fullName>
    </submittedName>
</protein>
<sequence length="419" mass="47081">MKKLVLIGCSILLTLSLVAQKKTRKAVFIIVDGIAADIIERENLPALKAIASQGAYYRAWLGGEKGGYSQTPTISAVGYNSVLTGTWANKHNVWGNGIEAPNYFYPTIFRLLKNQYPQKKIGIFSSWLDNRTKLIGDGLAATGFIKADYVADGFELDTIRFPHDKEHRYMERIDQAVAQAAADHITQYGPDLSWVYMQYTDDMGHMHGDHPEYFKAVREMDQKIGLIWNAIKEREKKQGEEWLIYITTDHGRDAATGKGHGGQSYRERNIWIVTNKAGDNTYSKFFKPANTDILPSIAHFLSIQLPVEVKRELDGQSLLGPSVITNMQVNYFQEKIDVSWTALDKNAEVKILVSTTNNFKTGKADEYKELARVPAGKGSYILDVSGLPSEFYKVVLETPGTTLNRWIDLTPKKEKASTD</sequence>
<dbReference type="Gene3D" id="3.40.720.10">
    <property type="entry name" value="Alkaline Phosphatase, subunit A"/>
    <property type="match status" value="1"/>
</dbReference>
<dbReference type="PANTHER" id="PTHR10151:SF120">
    <property type="entry name" value="BIS(5'-ADENOSYL)-TRIPHOSPHATASE"/>
    <property type="match status" value="1"/>
</dbReference>
<feature type="chain" id="PRO_5047410049" evidence="1">
    <location>
        <begin position="22"/>
        <end position="419"/>
    </location>
</feature>
<gene>
    <name evidence="2" type="ORF">L0U88_10860</name>
</gene>
<evidence type="ECO:0000256" key="1">
    <source>
        <dbReference type="SAM" id="SignalP"/>
    </source>
</evidence>
<dbReference type="SUPFAM" id="SSF53649">
    <property type="entry name" value="Alkaline phosphatase-like"/>
    <property type="match status" value="1"/>
</dbReference>
<dbReference type="InterPro" id="IPR002591">
    <property type="entry name" value="Phosphodiest/P_Trfase"/>
</dbReference>
<comment type="caution">
    <text evidence="2">The sequence shown here is derived from an EMBL/GenBank/DDBJ whole genome shotgun (WGS) entry which is preliminary data.</text>
</comment>
<keyword evidence="3" id="KW-1185">Reference proteome</keyword>
<accession>A0ABS9BIR8</accession>
<keyword evidence="1" id="KW-0732">Signal</keyword>
<dbReference type="EMBL" id="JAKEVY010000002">
    <property type="protein sequence ID" value="MCF1715125.1"/>
    <property type="molecule type" value="Genomic_DNA"/>
</dbReference>
<dbReference type="PANTHER" id="PTHR10151">
    <property type="entry name" value="ECTONUCLEOTIDE PYROPHOSPHATASE/PHOSPHODIESTERASE"/>
    <property type="match status" value="1"/>
</dbReference>
<organism evidence="2 3">
    <name type="scientific">Flavihumibacter fluminis</name>
    <dbReference type="NCBI Taxonomy" id="2909236"/>
    <lineage>
        <taxon>Bacteria</taxon>
        <taxon>Pseudomonadati</taxon>
        <taxon>Bacteroidota</taxon>
        <taxon>Chitinophagia</taxon>
        <taxon>Chitinophagales</taxon>
        <taxon>Chitinophagaceae</taxon>
        <taxon>Flavihumibacter</taxon>
    </lineage>
</organism>
<dbReference type="RefSeq" id="WP_234866074.1">
    <property type="nucleotide sequence ID" value="NZ_JAKEVY010000002.1"/>
</dbReference>
<evidence type="ECO:0000313" key="2">
    <source>
        <dbReference type="EMBL" id="MCF1715125.1"/>
    </source>
</evidence>
<evidence type="ECO:0000313" key="3">
    <source>
        <dbReference type="Proteomes" id="UP001200145"/>
    </source>
</evidence>
<dbReference type="Proteomes" id="UP001200145">
    <property type="component" value="Unassembled WGS sequence"/>
</dbReference>